<dbReference type="EMBL" id="LTDL01000022">
    <property type="protein sequence ID" value="OAG31108.1"/>
    <property type="molecule type" value="Genomic_DNA"/>
</dbReference>
<evidence type="ECO:0000256" key="2">
    <source>
        <dbReference type="ARBA" id="ARBA00002823"/>
    </source>
</evidence>
<dbReference type="PANTHER" id="PTHR11703:SF0">
    <property type="entry name" value="DEOXYHYPUSINE SYNTHASE"/>
    <property type="match status" value="1"/>
</dbReference>
<dbReference type="Proteomes" id="UP000185944">
    <property type="component" value="Unassembled WGS sequence"/>
</dbReference>
<dbReference type="AlphaFoldDB" id="A0A177EGW1"/>
<dbReference type="NCBIfam" id="TIGR00321">
    <property type="entry name" value="dhys"/>
    <property type="match status" value="1"/>
</dbReference>
<dbReference type="InterPro" id="IPR029035">
    <property type="entry name" value="DHS-like_NAD/FAD-binding_dom"/>
</dbReference>
<dbReference type="GeneID" id="93648232"/>
<dbReference type="SUPFAM" id="SSF52467">
    <property type="entry name" value="DHS-like NAD/FAD-binding domain"/>
    <property type="match status" value="1"/>
</dbReference>
<name>A0A177EGW1_9MICR</name>
<dbReference type="GO" id="GO:0005737">
    <property type="term" value="C:cytoplasm"/>
    <property type="evidence" value="ECO:0007669"/>
    <property type="project" value="TreeGrafter"/>
</dbReference>
<evidence type="ECO:0000313" key="7">
    <source>
        <dbReference type="EMBL" id="OAG31108.1"/>
    </source>
</evidence>
<evidence type="ECO:0000256" key="1">
    <source>
        <dbReference type="ARBA" id="ARBA00000952"/>
    </source>
</evidence>
<dbReference type="OrthoDB" id="294378at2759"/>
<protein>
    <recommendedName>
        <fullName evidence="5">deoxyhypusine synthase</fullName>
        <ecNumber evidence="5">2.5.1.46</ecNumber>
    </recommendedName>
</protein>
<proteinExistence type="inferred from homology"/>
<comment type="catalytic activity">
    <reaction evidence="1">
        <text>[eIF5A protein]-L-lysine + spermidine = [eIF5A protein]-deoxyhypusine + propane-1,3-diamine</text>
        <dbReference type="Rhea" id="RHEA:33299"/>
        <dbReference type="Rhea" id="RHEA-COMP:10143"/>
        <dbReference type="Rhea" id="RHEA-COMP:10144"/>
        <dbReference type="ChEBI" id="CHEBI:29969"/>
        <dbReference type="ChEBI" id="CHEBI:57484"/>
        <dbReference type="ChEBI" id="CHEBI:57834"/>
        <dbReference type="ChEBI" id="CHEBI:82657"/>
        <dbReference type="EC" id="2.5.1.46"/>
    </reaction>
</comment>
<keyword evidence="6" id="KW-0520">NAD</keyword>
<dbReference type="VEuPathDB" id="MicrosporidiaDB:NEDG_01882"/>
<dbReference type="GO" id="GO:0034038">
    <property type="term" value="F:deoxyhypusine synthase activity"/>
    <property type="evidence" value="ECO:0007669"/>
    <property type="project" value="UniProtKB-EC"/>
</dbReference>
<evidence type="ECO:0000313" key="8">
    <source>
        <dbReference type="Proteomes" id="UP000185944"/>
    </source>
</evidence>
<dbReference type="FunFam" id="3.40.910.10:FF:000010">
    <property type="entry name" value="Deoxyhypusine synthase"/>
    <property type="match status" value="1"/>
</dbReference>
<keyword evidence="8" id="KW-1185">Reference proteome</keyword>
<dbReference type="Gene3D" id="3.40.910.10">
    <property type="entry name" value="Deoxyhypusine synthase"/>
    <property type="match status" value="1"/>
</dbReference>
<dbReference type="RefSeq" id="XP_067544832.1">
    <property type="nucleotide sequence ID" value="XM_067689300.1"/>
</dbReference>
<sequence length="362" mass="39666">MPEKRSSETEAGGVRALAESGAENIDDEIEAMEIVSGKNFIPTDLSKWCSGYKTVGFQGTHLHQAIEELRAMKEKEAKMFLGFTSNLVSSGLRDILCALLKGKCFQVVASTAGGIEEDIIKTLEPTRMGEFTLQGATLRAKGLNRVGNVLIPNKNYFVFEEWLLSLLDDIVDGKIEEPDTLTGTGAQKRQMEGYRRIGNVAIITPSRLIYELGRRAKSEESICYWGYKNGIPIYCPGITDGSIGDIITCYKRRSQLIIDVVEDIASINREGVFSERTGALILGAGIVKHHILNANLFRNGLDHCVLVNTAQEYDGSDAGAQIDEAVSWGKIKKHTSSVKVHADATIILPIIFAAAWPEMVGQ</sequence>
<organism evidence="7 8">
    <name type="scientific">Nematocida displodere</name>
    <dbReference type="NCBI Taxonomy" id="1805483"/>
    <lineage>
        <taxon>Eukaryota</taxon>
        <taxon>Fungi</taxon>
        <taxon>Fungi incertae sedis</taxon>
        <taxon>Microsporidia</taxon>
        <taxon>Nematocida</taxon>
    </lineage>
</organism>
<evidence type="ECO:0000256" key="6">
    <source>
        <dbReference type="ARBA" id="ARBA00023027"/>
    </source>
</evidence>
<evidence type="ECO:0000256" key="4">
    <source>
        <dbReference type="ARBA" id="ARBA00009892"/>
    </source>
</evidence>
<reference evidence="7 8" key="1">
    <citation type="submission" date="2016-02" db="EMBL/GenBank/DDBJ databases">
        <title>Discovery of a natural microsporidian pathogen with a broad tissue tropism in Caenorhabditis elegans.</title>
        <authorList>
            <person name="Luallen R.J."/>
            <person name="Reinke A.W."/>
            <person name="Tong L."/>
            <person name="Botts M.R."/>
            <person name="Felix M.-A."/>
            <person name="Troemel E.R."/>
        </authorList>
    </citation>
    <scope>NUCLEOTIDE SEQUENCE [LARGE SCALE GENOMIC DNA]</scope>
    <source>
        <strain evidence="7 8">JUm2807</strain>
    </source>
</reference>
<comment type="function">
    <text evidence="2">Catalyzes the NAD-dependent oxidative cleavage of spermidine and the subsequent transfer of the butylamine moiety of spermidine to the epsilon-amino group of a specific lysine residue of the eIF-5A precursor protein to form the intermediate deoxyhypusine residue.</text>
</comment>
<evidence type="ECO:0000256" key="3">
    <source>
        <dbReference type="ARBA" id="ARBA00005041"/>
    </source>
</evidence>
<accession>A0A177EGW1</accession>
<evidence type="ECO:0000256" key="5">
    <source>
        <dbReference type="ARBA" id="ARBA00012683"/>
    </source>
</evidence>
<comment type="caution">
    <text evidence="7">The sequence shown here is derived from an EMBL/GenBank/DDBJ whole genome shotgun (WGS) entry which is preliminary data.</text>
</comment>
<comment type="pathway">
    <text evidence="3">Protein modification; eIF5A hypusination.</text>
</comment>
<gene>
    <name evidence="7" type="ORF">NEDG_01882</name>
</gene>
<dbReference type="Pfam" id="PF01916">
    <property type="entry name" value="DS"/>
    <property type="match status" value="1"/>
</dbReference>
<dbReference type="InterPro" id="IPR036982">
    <property type="entry name" value="Deoxyhypusine_synthase_sf"/>
</dbReference>
<comment type="similarity">
    <text evidence="4">Belongs to the deoxyhypusine synthase family.</text>
</comment>
<dbReference type="STRING" id="1805483.A0A177EGW1"/>
<dbReference type="EC" id="2.5.1.46" evidence="5"/>
<dbReference type="PANTHER" id="PTHR11703">
    <property type="entry name" value="DEOXYHYPUSINE SYNTHASE"/>
    <property type="match status" value="1"/>
</dbReference>
<dbReference type="InterPro" id="IPR002773">
    <property type="entry name" value="Deoxyhypusine_synthase"/>
</dbReference>